<reference evidence="1" key="1">
    <citation type="submission" date="2020-12" db="EMBL/GenBank/DDBJ databases">
        <title>WGS assembly of Carya illinoinensis cv. Pawnee.</title>
        <authorList>
            <person name="Platts A."/>
            <person name="Shu S."/>
            <person name="Wright S."/>
            <person name="Barry K."/>
            <person name="Edger P."/>
            <person name="Pires J.C."/>
            <person name="Schmutz J."/>
        </authorList>
    </citation>
    <scope>NUCLEOTIDE SEQUENCE</scope>
    <source>
        <tissue evidence="1">Leaf</tissue>
    </source>
</reference>
<gene>
    <name evidence="1" type="ORF">CIPAW_02G046800</name>
</gene>
<comment type="caution">
    <text evidence="1">The sequence shown here is derived from an EMBL/GenBank/DDBJ whole genome shotgun (WGS) entry which is preliminary data.</text>
</comment>
<proteinExistence type="predicted"/>
<keyword evidence="2" id="KW-1185">Reference proteome</keyword>
<dbReference type="AlphaFoldDB" id="A0A8T1RCG6"/>
<evidence type="ECO:0000313" key="2">
    <source>
        <dbReference type="Proteomes" id="UP000811609"/>
    </source>
</evidence>
<dbReference type="Proteomes" id="UP000811609">
    <property type="component" value="Chromosome 2"/>
</dbReference>
<name>A0A8T1RCG6_CARIL</name>
<accession>A0A8T1RCG6</accession>
<sequence>MNLFFNLQGPFSPSIVHIAVVFHPKWTIDVLNPFPCQ</sequence>
<protein>
    <submittedName>
        <fullName evidence="1">Uncharacterized protein</fullName>
    </submittedName>
</protein>
<evidence type="ECO:0000313" key="1">
    <source>
        <dbReference type="EMBL" id="KAG6663782.1"/>
    </source>
</evidence>
<dbReference type="EMBL" id="CM031810">
    <property type="protein sequence ID" value="KAG6663782.1"/>
    <property type="molecule type" value="Genomic_DNA"/>
</dbReference>
<organism evidence="1 2">
    <name type="scientific">Carya illinoinensis</name>
    <name type="common">Pecan</name>
    <dbReference type="NCBI Taxonomy" id="32201"/>
    <lineage>
        <taxon>Eukaryota</taxon>
        <taxon>Viridiplantae</taxon>
        <taxon>Streptophyta</taxon>
        <taxon>Embryophyta</taxon>
        <taxon>Tracheophyta</taxon>
        <taxon>Spermatophyta</taxon>
        <taxon>Magnoliopsida</taxon>
        <taxon>eudicotyledons</taxon>
        <taxon>Gunneridae</taxon>
        <taxon>Pentapetalae</taxon>
        <taxon>rosids</taxon>
        <taxon>fabids</taxon>
        <taxon>Fagales</taxon>
        <taxon>Juglandaceae</taxon>
        <taxon>Carya</taxon>
    </lineage>
</organism>